<dbReference type="PIRSF" id="PIRSF029171">
    <property type="entry name" value="Esterase_LipA"/>
    <property type="match status" value="1"/>
</dbReference>
<dbReference type="PANTHER" id="PTHR34853:SF1">
    <property type="entry name" value="LIPASE 5"/>
    <property type="match status" value="1"/>
</dbReference>
<dbReference type="PANTHER" id="PTHR34853">
    <property type="match status" value="1"/>
</dbReference>
<keyword evidence="1" id="KW-0732">Signal</keyword>
<proteinExistence type="predicted"/>
<dbReference type="GO" id="GO:0016042">
    <property type="term" value="P:lipid catabolic process"/>
    <property type="evidence" value="ECO:0007669"/>
    <property type="project" value="InterPro"/>
</dbReference>
<name>A0A4Q2URY2_9BACT</name>
<dbReference type="SUPFAM" id="SSF53474">
    <property type="entry name" value="alpha/beta-Hydrolases"/>
    <property type="match status" value="1"/>
</dbReference>
<dbReference type="GO" id="GO:0004806">
    <property type="term" value="F:triacylglycerol lipase activity"/>
    <property type="evidence" value="ECO:0007669"/>
    <property type="project" value="InterPro"/>
</dbReference>
<dbReference type="InterPro" id="IPR029058">
    <property type="entry name" value="AB_hydrolase_fold"/>
</dbReference>
<dbReference type="Proteomes" id="UP000290407">
    <property type="component" value="Unassembled WGS sequence"/>
</dbReference>
<dbReference type="Pfam" id="PF03583">
    <property type="entry name" value="LIP"/>
    <property type="match status" value="1"/>
</dbReference>
<sequence>MSTVKSFRYVWVLWLAVVLTACDNSTTDTPTPQNQYLVGNSQIAQLTKEQVVTQLSPFSAQLGGGIPIASFIQYGCTVHRITYKTKNVDGTDITASGAVLVPTRTGAFSAISVQHGTIFDEKEAPSYFVAGGESATVGVLGAALGYLVIYPDYIGYGESKQVPHPYEHRKTLASSTYDMIQATREFCTANNISWNNNLYLSGYSQGGGATMALQQKMETENSQPFTLKAVSAGAGAYDKLNFTKFVLGSPTSGLPLANSQYLWVMTTYNRIYNLNRPLSFFLKEPYASRVQTQGVLATIDVSFNQAATDGFKNGILNGTDTEFINALKDNDTYNFVPKTPTLLIYGTADQQVYPLNSENAFNAMKQKGATTVQLFPLQGQSHASAIPGYLLQTLQFFASIP</sequence>
<feature type="signal peptide" evidence="1">
    <location>
        <begin position="1"/>
        <end position="21"/>
    </location>
</feature>
<accession>A0A4Q2URY2</accession>
<dbReference type="Gene3D" id="3.40.50.1820">
    <property type="entry name" value="alpha/beta hydrolase"/>
    <property type="match status" value="1"/>
</dbReference>
<keyword evidence="3" id="KW-1185">Reference proteome</keyword>
<feature type="chain" id="PRO_5020805622" evidence="1">
    <location>
        <begin position="22"/>
        <end position="401"/>
    </location>
</feature>
<dbReference type="PROSITE" id="PS51257">
    <property type="entry name" value="PROKAR_LIPOPROTEIN"/>
    <property type="match status" value="1"/>
</dbReference>
<dbReference type="Gene3D" id="1.10.260.160">
    <property type="match status" value="1"/>
</dbReference>
<comment type="caution">
    <text evidence="2">The sequence shown here is derived from an EMBL/GenBank/DDBJ whole genome shotgun (WGS) entry which is preliminary data.</text>
</comment>
<protein>
    <submittedName>
        <fullName evidence="2">Phospholipase</fullName>
    </submittedName>
</protein>
<evidence type="ECO:0000313" key="2">
    <source>
        <dbReference type="EMBL" id="RYC72246.1"/>
    </source>
</evidence>
<evidence type="ECO:0000313" key="3">
    <source>
        <dbReference type="Proteomes" id="UP000290407"/>
    </source>
</evidence>
<evidence type="ECO:0000256" key="1">
    <source>
        <dbReference type="SAM" id="SignalP"/>
    </source>
</evidence>
<reference evidence="2 3" key="1">
    <citation type="submission" date="2019-01" db="EMBL/GenBank/DDBJ databases">
        <title>Spirosoma flava sp. nov., a propanil-degrading bacterium isolated from herbicide-contaminated soil.</title>
        <authorList>
            <person name="Zhang L."/>
            <person name="Jiang J.-D."/>
        </authorList>
    </citation>
    <scope>NUCLEOTIDE SEQUENCE [LARGE SCALE GENOMIC DNA]</scope>
    <source>
        <strain evidence="2 3">TY50</strain>
    </source>
</reference>
<dbReference type="AlphaFoldDB" id="A0A4Q2URY2"/>
<organism evidence="2 3">
    <name type="scientific">Spirosoma sordidisoli</name>
    <dbReference type="NCBI Taxonomy" id="2502893"/>
    <lineage>
        <taxon>Bacteria</taxon>
        <taxon>Pseudomonadati</taxon>
        <taxon>Bacteroidota</taxon>
        <taxon>Cytophagia</taxon>
        <taxon>Cytophagales</taxon>
        <taxon>Cytophagaceae</taxon>
        <taxon>Spirosoma</taxon>
    </lineage>
</organism>
<dbReference type="EMBL" id="SBLB01000001">
    <property type="protein sequence ID" value="RYC72246.1"/>
    <property type="molecule type" value="Genomic_DNA"/>
</dbReference>
<dbReference type="InterPro" id="IPR005152">
    <property type="entry name" value="Lipase_secreted"/>
</dbReference>
<gene>
    <name evidence="2" type="ORF">EQG79_07650</name>
</gene>